<keyword evidence="5" id="KW-0902">Two-component regulatory system</keyword>
<dbReference type="AlphaFoldDB" id="A0A926I1R7"/>
<keyword evidence="4" id="KW-0808">Transferase</keyword>
<dbReference type="EC" id="2.7.13.3" evidence="2"/>
<evidence type="ECO:0000256" key="5">
    <source>
        <dbReference type="ARBA" id="ARBA00023012"/>
    </source>
</evidence>
<name>A0A926I1R7_9FIRM</name>
<gene>
    <name evidence="8" type="ORF">H8730_09135</name>
</gene>
<evidence type="ECO:0000313" key="9">
    <source>
        <dbReference type="Proteomes" id="UP000657006"/>
    </source>
</evidence>
<evidence type="ECO:0000256" key="2">
    <source>
        <dbReference type="ARBA" id="ARBA00012438"/>
    </source>
</evidence>
<evidence type="ECO:0000256" key="6">
    <source>
        <dbReference type="SAM" id="Phobius"/>
    </source>
</evidence>
<keyword evidence="6" id="KW-1133">Transmembrane helix</keyword>
<dbReference type="PROSITE" id="PS50109">
    <property type="entry name" value="HIS_KIN"/>
    <property type="match status" value="1"/>
</dbReference>
<dbReference type="InterPro" id="IPR036890">
    <property type="entry name" value="HATPase_C_sf"/>
</dbReference>
<evidence type="ECO:0000256" key="1">
    <source>
        <dbReference type="ARBA" id="ARBA00000085"/>
    </source>
</evidence>
<dbReference type="InterPro" id="IPR004358">
    <property type="entry name" value="Sig_transdc_His_kin-like_C"/>
</dbReference>
<feature type="transmembrane region" description="Helical" evidence="6">
    <location>
        <begin position="6"/>
        <end position="21"/>
    </location>
</feature>
<evidence type="ECO:0000259" key="7">
    <source>
        <dbReference type="PROSITE" id="PS50109"/>
    </source>
</evidence>
<dbReference type="Pfam" id="PF02518">
    <property type="entry name" value="HATPase_c"/>
    <property type="match status" value="1"/>
</dbReference>
<dbReference type="Proteomes" id="UP000657006">
    <property type="component" value="Unassembled WGS sequence"/>
</dbReference>
<evidence type="ECO:0000313" key="8">
    <source>
        <dbReference type="EMBL" id="MBC8543708.1"/>
    </source>
</evidence>
<feature type="transmembrane region" description="Helical" evidence="6">
    <location>
        <begin position="233"/>
        <end position="253"/>
    </location>
</feature>
<feature type="transmembrane region" description="Helical" evidence="6">
    <location>
        <begin position="33"/>
        <end position="55"/>
    </location>
</feature>
<organism evidence="8 9">
    <name type="scientific">Bianquea renquensis</name>
    <dbReference type="NCBI Taxonomy" id="2763661"/>
    <lineage>
        <taxon>Bacteria</taxon>
        <taxon>Bacillati</taxon>
        <taxon>Bacillota</taxon>
        <taxon>Clostridia</taxon>
        <taxon>Eubacteriales</taxon>
        <taxon>Bianqueaceae</taxon>
        <taxon>Bianquea</taxon>
    </lineage>
</organism>
<accession>A0A926I1R7</accession>
<feature type="transmembrane region" description="Helical" evidence="6">
    <location>
        <begin position="75"/>
        <end position="96"/>
    </location>
</feature>
<dbReference type="EMBL" id="JACRSQ010000012">
    <property type="protein sequence ID" value="MBC8543708.1"/>
    <property type="molecule type" value="Genomic_DNA"/>
</dbReference>
<dbReference type="InterPro" id="IPR003594">
    <property type="entry name" value="HATPase_dom"/>
</dbReference>
<protein>
    <recommendedName>
        <fullName evidence="2">histidine kinase</fullName>
        <ecNumber evidence="2">2.7.13.3</ecNumber>
    </recommendedName>
</protein>
<keyword evidence="3" id="KW-0597">Phosphoprotein</keyword>
<feature type="transmembrane region" description="Helical" evidence="6">
    <location>
        <begin position="152"/>
        <end position="173"/>
    </location>
</feature>
<comment type="caution">
    <text evidence="8">The sequence shown here is derived from an EMBL/GenBank/DDBJ whole genome shotgun (WGS) entry which is preliminary data.</text>
</comment>
<keyword evidence="6" id="KW-0472">Membrane</keyword>
<evidence type="ECO:0000256" key="4">
    <source>
        <dbReference type="ARBA" id="ARBA00022777"/>
    </source>
</evidence>
<proteinExistence type="predicted"/>
<dbReference type="Gene3D" id="3.30.565.10">
    <property type="entry name" value="Histidine kinase-like ATPase, C-terminal domain"/>
    <property type="match status" value="1"/>
</dbReference>
<reference evidence="8" key="1">
    <citation type="submission" date="2020-08" db="EMBL/GenBank/DDBJ databases">
        <title>Genome public.</title>
        <authorList>
            <person name="Liu C."/>
            <person name="Sun Q."/>
        </authorList>
    </citation>
    <scope>NUCLEOTIDE SEQUENCE</scope>
    <source>
        <strain evidence="8">NSJ-32</strain>
    </source>
</reference>
<dbReference type="PRINTS" id="PR00344">
    <property type="entry name" value="BCTRLSENSOR"/>
</dbReference>
<keyword evidence="9" id="KW-1185">Reference proteome</keyword>
<keyword evidence="6" id="KW-0812">Transmembrane</keyword>
<dbReference type="GO" id="GO:0000155">
    <property type="term" value="F:phosphorelay sensor kinase activity"/>
    <property type="evidence" value="ECO:0007669"/>
    <property type="project" value="TreeGrafter"/>
</dbReference>
<sequence length="493" mass="56936">MIFISLFIIAIAVIFPLINYKDRFSYILSAHLIIMSFLMVLSILYFSKAATYQIFFNMDYDLYLWLQQARLPLNTIVKLRNIAIAAFLFISASYVCLWKCTKWYYFCILLIPLLLLVIRNHPEIVWKIFIYHQTANPANRLSAAIVNFLDSFLMHAILYVYLLIPFISLILNYRHTSVILKKNKLKLYGICIGVINLFFFATFINGMFSKILFYNTNEALLPKERIVSTSFTWITQIIYLFLFLFAGIILLLNRKSSYVLMKRHDIFLNSRTLEKNCNMIFHVYKNAFLGIKRQTALMQRSLADSDYKKTEGHIQLCQSIAEAHLEMVNKTVFFLSDANLSPGPVKISECIRHAVETTPMPDNIQTFYAFPQNEPYVNADEYHLTEVFKNIIANAVSALHKKGHSDPSITFKGTYETDYGIIEITDNGVGISQDKIKNIFSIFYSANFEPHSSGIGLYYAKKVITQMQGEIRVESQPGSFSKFKVALPLYIIH</sequence>
<dbReference type="PANTHER" id="PTHR43547">
    <property type="entry name" value="TWO-COMPONENT HISTIDINE KINASE"/>
    <property type="match status" value="1"/>
</dbReference>
<evidence type="ECO:0000256" key="3">
    <source>
        <dbReference type="ARBA" id="ARBA00022553"/>
    </source>
</evidence>
<dbReference type="SMART" id="SM00387">
    <property type="entry name" value="HATPase_c"/>
    <property type="match status" value="1"/>
</dbReference>
<feature type="transmembrane region" description="Helical" evidence="6">
    <location>
        <begin position="103"/>
        <end position="121"/>
    </location>
</feature>
<dbReference type="PANTHER" id="PTHR43547:SF2">
    <property type="entry name" value="HYBRID SIGNAL TRANSDUCTION HISTIDINE KINASE C"/>
    <property type="match status" value="1"/>
</dbReference>
<feature type="domain" description="Histidine kinase" evidence="7">
    <location>
        <begin position="279"/>
        <end position="491"/>
    </location>
</feature>
<keyword evidence="4" id="KW-0418">Kinase</keyword>
<feature type="transmembrane region" description="Helical" evidence="6">
    <location>
        <begin position="185"/>
        <end position="213"/>
    </location>
</feature>
<dbReference type="RefSeq" id="WP_177715693.1">
    <property type="nucleotide sequence ID" value="NZ_JACRSQ010000012.1"/>
</dbReference>
<comment type="catalytic activity">
    <reaction evidence="1">
        <text>ATP + protein L-histidine = ADP + protein N-phospho-L-histidine.</text>
        <dbReference type="EC" id="2.7.13.3"/>
    </reaction>
</comment>
<dbReference type="InterPro" id="IPR005467">
    <property type="entry name" value="His_kinase_dom"/>
</dbReference>
<dbReference type="SUPFAM" id="SSF55874">
    <property type="entry name" value="ATPase domain of HSP90 chaperone/DNA topoisomerase II/histidine kinase"/>
    <property type="match status" value="1"/>
</dbReference>